<name>A0A9W7Y4V1_9FUNG</name>
<dbReference type="OrthoDB" id="10253390at2759"/>
<keyword evidence="3" id="KW-1185">Reference proteome</keyword>
<dbReference type="SUPFAM" id="SSF53335">
    <property type="entry name" value="S-adenosyl-L-methionine-dependent methyltransferases"/>
    <property type="match status" value="2"/>
</dbReference>
<organism evidence="2 3">
    <name type="scientific">Coemansia erecta</name>
    <dbReference type="NCBI Taxonomy" id="147472"/>
    <lineage>
        <taxon>Eukaryota</taxon>
        <taxon>Fungi</taxon>
        <taxon>Fungi incertae sedis</taxon>
        <taxon>Zoopagomycota</taxon>
        <taxon>Kickxellomycotina</taxon>
        <taxon>Kickxellomycetes</taxon>
        <taxon>Kickxellales</taxon>
        <taxon>Kickxellaceae</taxon>
        <taxon>Coemansia</taxon>
    </lineage>
</organism>
<dbReference type="InterPro" id="IPR041698">
    <property type="entry name" value="Methyltransf_25"/>
</dbReference>
<dbReference type="AlphaFoldDB" id="A0A9W7Y4V1"/>
<dbReference type="PANTHER" id="PTHR47473">
    <property type="entry name" value="BTA1P"/>
    <property type="match status" value="1"/>
</dbReference>
<dbReference type="InterPro" id="IPR021829">
    <property type="entry name" value="DUF3419"/>
</dbReference>
<dbReference type="Pfam" id="PF11899">
    <property type="entry name" value="DUF3419"/>
    <property type="match status" value="1"/>
</dbReference>
<dbReference type="InterPro" id="IPR029063">
    <property type="entry name" value="SAM-dependent_MTases_sf"/>
</dbReference>
<protein>
    <recommendedName>
        <fullName evidence="1">Methyltransferase domain-containing protein</fullName>
    </recommendedName>
</protein>
<evidence type="ECO:0000313" key="2">
    <source>
        <dbReference type="EMBL" id="KAJ1724567.1"/>
    </source>
</evidence>
<dbReference type="Pfam" id="PF13649">
    <property type="entry name" value="Methyltransf_25"/>
    <property type="match status" value="1"/>
</dbReference>
<reference evidence="2" key="1">
    <citation type="submission" date="2022-07" db="EMBL/GenBank/DDBJ databases">
        <title>Phylogenomic reconstructions and comparative analyses of Kickxellomycotina fungi.</title>
        <authorList>
            <person name="Reynolds N.K."/>
            <person name="Stajich J.E."/>
            <person name="Barry K."/>
            <person name="Grigoriev I.V."/>
            <person name="Crous P."/>
            <person name="Smith M.E."/>
        </authorList>
    </citation>
    <scope>NUCLEOTIDE SEQUENCE</scope>
    <source>
        <strain evidence="2">NBRC 32514</strain>
    </source>
</reference>
<proteinExistence type="predicted"/>
<dbReference type="PANTHER" id="PTHR47473:SF1">
    <property type="entry name" value="METHYLTRANSFERASE DOMAIN-CONTAINING PROTEIN"/>
    <property type="match status" value="1"/>
</dbReference>
<evidence type="ECO:0000259" key="1">
    <source>
        <dbReference type="Pfam" id="PF13649"/>
    </source>
</evidence>
<comment type="caution">
    <text evidence="2">The sequence shown here is derived from an EMBL/GenBank/DDBJ whole genome shotgun (WGS) entry which is preliminary data.</text>
</comment>
<dbReference type="CDD" id="cd02440">
    <property type="entry name" value="AdoMet_MTases"/>
    <property type="match status" value="1"/>
</dbReference>
<accession>A0A9W7Y4V1</accession>
<dbReference type="EMBL" id="JANBOJ010000027">
    <property type="protein sequence ID" value="KAJ1724567.1"/>
    <property type="molecule type" value="Genomic_DNA"/>
</dbReference>
<evidence type="ECO:0000313" key="3">
    <source>
        <dbReference type="Proteomes" id="UP001149813"/>
    </source>
</evidence>
<dbReference type="Gene3D" id="3.40.50.150">
    <property type="entry name" value="Vaccinia Virus protein VP39"/>
    <property type="match status" value="1"/>
</dbReference>
<feature type="domain" description="Methyltransferase" evidence="1">
    <location>
        <begin position="22"/>
        <end position="123"/>
    </location>
</feature>
<sequence>MLKLCAAELALRRSASRKPIWVDIGGGTGWNIEQMDKYYGIANFEHVYLVDLCKPLCEIAMQRFKAKGWSNVSVVCQDAASFKLDGIPDSGDGQIDMVTLSYSLSMIETFYAVIDRISRLLCPDTGFVGVADFYVSDKTRAAHSAGSLGYQCSWLTRVFWKNWFELDHVYLHPARRNYLEHRLETVKVYNGRNHFIVPYFIQIPYYIWLGRLQQGENRGQIAITTEPSMPGNISNGDSSWLRLAYEPSRPEHAQFSTYIYGFTWEDPQRDIEVLDLSSGDRVLAITSAGDNILAYAAHQHGLTLHCVDMNPCQNHLLELKLACLHSLDYSRFWQMFGTGRCSDFADTLDREVSGKMSSQAYQFWRSNVGTFAPGSSAIASWVLGDLAQRNLYTTGYSGTALHCLRLIMKVLGIHLATQQLLTSASVEAQSELWMGKISRRIVGSLVLSLFDNPAAMWQLLGVPINQLKMLHNEGSMSQYVRDTLDPVATRTSFASDNYFYHLLFARQYSRDCCPTYLTKPGFDRLRDAVQNSRSRFYLHTATIVDVLGGMGDSELDKAVLMDHMDWFSQEDAEKEVAGLARVIKKGGFVVWRSAARIPWYIAVFEAHGFDVQALSIREPNTTEPIDRVNMYASFYKAIKQ</sequence>
<gene>
    <name evidence="2" type="ORF">LPJ53_001157</name>
</gene>
<dbReference type="Proteomes" id="UP001149813">
    <property type="component" value="Unassembled WGS sequence"/>
</dbReference>